<accession>A0ABR5I9R7</accession>
<sequence>MASGARDSKNPGSDLDADDERPRTWKDAWPFWVALVIVVLAILGVVLSNVLRPAEERASDSGQVQFAINDNYTARNNVDYGKYKQTTCAADTSSSSFISEQEFVRQNRTLVESKGRIVIPEITDVAVNGDRATAKVNWHYDKTPDDKQTTSVVVVKDDGTWKLCTS</sequence>
<name>A0ABR5I9R7_9ACTN</name>
<keyword evidence="2" id="KW-1133">Transmembrane helix</keyword>
<dbReference type="Proteomes" id="UP000037247">
    <property type="component" value="Unassembled WGS sequence"/>
</dbReference>
<dbReference type="Gene3D" id="3.10.450.50">
    <property type="match status" value="1"/>
</dbReference>
<evidence type="ECO:0008006" key="5">
    <source>
        <dbReference type="Google" id="ProtNLM"/>
    </source>
</evidence>
<dbReference type="InterPro" id="IPR032710">
    <property type="entry name" value="NTF2-like_dom_sf"/>
</dbReference>
<keyword evidence="2" id="KW-0812">Transmembrane</keyword>
<gene>
    <name evidence="3" type="ORF">ABW18_16025</name>
</gene>
<feature type="transmembrane region" description="Helical" evidence="2">
    <location>
        <begin position="29"/>
        <end position="51"/>
    </location>
</feature>
<comment type="caution">
    <text evidence="3">The sequence shown here is derived from an EMBL/GenBank/DDBJ whole genome shotgun (WGS) entry which is preliminary data.</text>
</comment>
<keyword evidence="4" id="KW-1185">Reference proteome</keyword>
<protein>
    <recommendedName>
        <fullName evidence="5">DUF4878 domain-containing protein</fullName>
    </recommendedName>
</protein>
<reference evidence="3 4" key="1">
    <citation type="submission" date="2015-05" db="EMBL/GenBank/DDBJ databases">
        <title>Draft genome sequence of the bacterium Gordonia jacobaea a new member of the Gordonia genus.</title>
        <authorList>
            <person name="Jimenez-Galisteo G."/>
            <person name="Dominguez A."/>
            <person name="Munoz E."/>
            <person name="Vinas M."/>
        </authorList>
    </citation>
    <scope>NUCLEOTIDE SEQUENCE [LARGE SCALE GENOMIC DNA]</scope>
    <source>
        <strain evidence="4">mv1</strain>
    </source>
</reference>
<evidence type="ECO:0000256" key="2">
    <source>
        <dbReference type="SAM" id="Phobius"/>
    </source>
</evidence>
<evidence type="ECO:0000256" key="1">
    <source>
        <dbReference type="SAM" id="MobiDB-lite"/>
    </source>
</evidence>
<feature type="region of interest" description="Disordered" evidence="1">
    <location>
        <begin position="1"/>
        <end position="20"/>
    </location>
</feature>
<dbReference type="SUPFAM" id="SSF54427">
    <property type="entry name" value="NTF2-like"/>
    <property type="match status" value="1"/>
</dbReference>
<evidence type="ECO:0000313" key="3">
    <source>
        <dbReference type="EMBL" id="KNA90397.1"/>
    </source>
</evidence>
<dbReference type="RefSeq" id="WP_049699970.1">
    <property type="nucleotide sequence ID" value="NZ_LDTZ01000019.1"/>
</dbReference>
<keyword evidence="2" id="KW-0472">Membrane</keyword>
<organism evidence="3 4">
    <name type="scientific">Gordonia jacobaea</name>
    <dbReference type="NCBI Taxonomy" id="122202"/>
    <lineage>
        <taxon>Bacteria</taxon>
        <taxon>Bacillati</taxon>
        <taxon>Actinomycetota</taxon>
        <taxon>Actinomycetes</taxon>
        <taxon>Mycobacteriales</taxon>
        <taxon>Gordoniaceae</taxon>
        <taxon>Gordonia</taxon>
    </lineage>
</organism>
<proteinExistence type="predicted"/>
<dbReference type="EMBL" id="LDTZ01000019">
    <property type="protein sequence ID" value="KNA90397.1"/>
    <property type="molecule type" value="Genomic_DNA"/>
</dbReference>
<evidence type="ECO:0000313" key="4">
    <source>
        <dbReference type="Proteomes" id="UP000037247"/>
    </source>
</evidence>